<dbReference type="OrthoDB" id="5402514at2759"/>
<dbReference type="EMBL" id="CAJPDR010000387">
    <property type="protein sequence ID" value="CAF9934747.1"/>
    <property type="molecule type" value="Genomic_DNA"/>
</dbReference>
<comment type="caution">
    <text evidence="3">The sequence shown here is derived from an EMBL/GenBank/DDBJ whole genome shotgun (WGS) entry which is preliminary data.</text>
</comment>
<keyword evidence="2" id="KW-0732">Signal</keyword>
<feature type="chain" id="PRO_5034856589" evidence="2">
    <location>
        <begin position="22"/>
        <end position="331"/>
    </location>
</feature>
<name>A0A8H3INR9_9LECA</name>
<proteinExistence type="predicted"/>
<gene>
    <name evidence="3" type="ORF">ALECFALPRED_006074</name>
</gene>
<feature type="signal peptide" evidence="2">
    <location>
        <begin position="1"/>
        <end position="21"/>
    </location>
</feature>
<evidence type="ECO:0000256" key="2">
    <source>
        <dbReference type="SAM" id="SignalP"/>
    </source>
</evidence>
<evidence type="ECO:0000256" key="1">
    <source>
        <dbReference type="SAM" id="MobiDB-lite"/>
    </source>
</evidence>
<protein>
    <submittedName>
        <fullName evidence="3">Uncharacterized protein</fullName>
    </submittedName>
</protein>
<dbReference type="AlphaFoldDB" id="A0A8H3INR9"/>
<keyword evidence="4" id="KW-1185">Reference proteome</keyword>
<evidence type="ECO:0000313" key="3">
    <source>
        <dbReference type="EMBL" id="CAF9934747.1"/>
    </source>
</evidence>
<evidence type="ECO:0000313" key="4">
    <source>
        <dbReference type="Proteomes" id="UP000664203"/>
    </source>
</evidence>
<dbReference type="Proteomes" id="UP000664203">
    <property type="component" value="Unassembled WGS sequence"/>
</dbReference>
<reference evidence="3" key="1">
    <citation type="submission" date="2021-03" db="EMBL/GenBank/DDBJ databases">
        <authorList>
            <person name="Tagirdzhanova G."/>
        </authorList>
    </citation>
    <scope>NUCLEOTIDE SEQUENCE</scope>
</reference>
<accession>A0A8H3INR9</accession>
<organism evidence="3 4">
    <name type="scientific">Alectoria fallacina</name>
    <dbReference type="NCBI Taxonomy" id="1903189"/>
    <lineage>
        <taxon>Eukaryota</taxon>
        <taxon>Fungi</taxon>
        <taxon>Dikarya</taxon>
        <taxon>Ascomycota</taxon>
        <taxon>Pezizomycotina</taxon>
        <taxon>Lecanoromycetes</taxon>
        <taxon>OSLEUM clade</taxon>
        <taxon>Lecanoromycetidae</taxon>
        <taxon>Lecanorales</taxon>
        <taxon>Lecanorineae</taxon>
        <taxon>Parmeliaceae</taxon>
        <taxon>Alectoria</taxon>
    </lineage>
</organism>
<feature type="region of interest" description="Disordered" evidence="1">
    <location>
        <begin position="181"/>
        <end position="208"/>
    </location>
</feature>
<sequence length="331" mass="35961">MYLAATASLWTLISFSALVATVPDCSMIYGRPSSGDCRRILYHFTGSRPERTATRCFAPAGLERPDDVTIPQWLQKVDIPKFWARDDSPGCRGALFPVESSTDGSLSYDVSRYLSIQSVGSGIAHYCVEALGIPGLEGTGGIDSTGDNRKLRLILYAPLSQFENNTIADYKNNKPIAIQEDTDDEYEPGPPDPGPPQKRTRTGGMGFMSSRGIQTRARNLGDGWYMTYDSITSIIPGQTGAASLEAFYTQVVHSAANQISTTVNATEDLAFGFNGLNLRLSSPAPISWTWVINFAADMLDNVSTDFAVLFNGEAYSSYWEIAAVTAVLTVL</sequence>